<evidence type="ECO:0000256" key="9">
    <source>
        <dbReference type="ARBA" id="ARBA00022989"/>
    </source>
</evidence>
<dbReference type="InterPro" id="IPR008814">
    <property type="entry name" value="Swp1"/>
</dbReference>
<evidence type="ECO:0000259" key="15">
    <source>
        <dbReference type="Pfam" id="PF23861"/>
    </source>
</evidence>
<dbReference type="PANTHER" id="PTHR12640:SF0">
    <property type="entry name" value="DOLICHYL-DIPHOSPHOOLIGOSACCHARIDE--PROTEIN GLYCOSYLTRANSFERASE SUBUNIT 2"/>
    <property type="match status" value="1"/>
</dbReference>
<dbReference type="Pfam" id="PF25147">
    <property type="entry name" value="Ribophorin_II_C"/>
    <property type="match status" value="1"/>
</dbReference>
<evidence type="ECO:0000259" key="16">
    <source>
        <dbReference type="Pfam" id="PF25147"/>
    </source>
</evidence>
<keyword evidence="18" id="KW-1185">Reference proteome</keyword>
<feature type="transmembrane region" description="Helical" evidence="12">
    <location>
        <begin position="700"/>
        <end position="716"/>
    </location>
</feature>
<evidence type="ECO:0000256" key="10">
    <source>
        <dbReference type="ARBA" id="ARBA00023136"/>
    </source>
</evidence>
<keyword evidence="10 12" id="KW-0472">Membrane</keyword>
<keyword evidence="8 12" id="KW-0256">Endoplasmic reticulum</keyword>
<dbReference type="Pfam" id="PF23860">
    <property type="entry name" value="Ribophorin_II_3rd"/>
    <property type="match status" value="1"/>
</dbReference>
<dbReference type="InterPro" id="IPR036397">
    <property type="entry name" value="RNaseH_sf"/>
</dbReference>
<evidence type="ECO:0000256" key="5">
    <source>
        <dbReference type="ARBA" id="ARBA00017612"/>
    </source>
</evidence>
<protein>
    <recommendedName>
        <fullName evidence="5 12">Dolichyl-diphosphooligosaccharide--protein glycosyltransferase subunit 2</fullName>
    </recommendedName>
    <alternativeName>
        <fullName evidence="12">Ribophorin-2</fullName>
    </alternativeName>
</protein>
<comment type="pathway">
    <text evidence="3 12">Protein modification; protein glycosylation.</text>
</comment>
<dbReference type="InterPro" id="IPR055374">
    <property type="entry name" value="Ribophorin_II_3rd"/>
</dbReference>
<proteinExistence type="inferred from homology"/>
<dbReference type="InterPro" id="IPR001888">
    <property type="entry name" value="Transposase_1"/>
</dbReference>
<dbReference type="GO" id="GO:0006487">
    <property type="term" value="P:protein N-linked glycosylation"/>
    <property type="evidence" value="ECO:0007669"/>
    <property type="project" value="UniProtKB-UniRule"/>
</dbReference>
<dbReference type="Pfam" id="PF23861">
    <property type="entry name" value="Ribophorin_II_2nd"/>
    <property type="match status" value="1"/>
</dbReference>
<dbReference type="GO" id="GO:0008250">
    <property type="term" value="C:oligosaccharyltransferase complex"/>
    <property type="evidence" value="ECO:0007669"/>
    <property type="project" value="UniProtKB-UniRule"/>
</dbReference>
<dbReference type="OrthoDB" id="432292at2759"/>
<dbReference type="Proteomes" id="UP000299102">
    <property type="component" value="Unassembled WGS sequence"/>
</dbReference>
<evidence type="ECO:0000256" key="3">
    <source>
        <dbReference type="ARBA" id="ARBA00004922"/>
    </source>
</evidence>
<dbReference type="GO" id="GO:0016740">
    <property type="term" value="F:transferase activity"/>
    <property type="evidence" value="ECO:0007669"/>
    <property type="project" value="UniProtKB-KW"/>
</dbReference>
<evidence type="ECO:0000259" key="14">
    <source>
        <dbReference type="Pfam" id="PF23860"/>
    </source>
</evidence>
<gene>
    <name evidence="17" type="primary">RPN2</name>
    <name evidence="17" type="ORF">EVAR_75055_1</name>
</gene>
<feature type="domain" description="Ribophorin II N-terminal" evidence="13">
    <location>
        <begin position="125"/>
        <end position="353"/>
    </location>
</feature>
<dbReference type="EMBL" id="BGZK01000455">
    <property type="protein sequence ID" value="GBP44598.1"/>
    <property type="molecule type" value="Genomic_DNA"/>
</dbReference>
<dbReference type="UniPathway" id="UPA00378"/>
<feature type="domain" description="Ribophorin II second" evidence="15">
    <location>
        <begin position="361"/>
        <end position="454"/>
    </location>
</feature>
<dbReference type="AlphaFoldDB" id="A0A4C1VZY7"/>
<comment type="subcellular location">
    <subcellularLocation>
        <location evidence="2 12">Endoplasmic reticulum membrane</location>
        <topology evidence="2 12">Multi-pass membrane protein</topology>
    </subcellularLocation>
</comment>
<reference evidence="17 18" key="1">
    <citation type="journal article" date="2019" name="Commun. Biol.">
        <title>The bagworm genome reveals a unique fibroin gene that provides high tensile strength.</title>
        <authorList>
            <person name="Kono N."/>
            <person name="Nakamura H."/>
            <person name="Ohtoshi R."/>
            <person name="Tomita M."/>
            <person name="Numata K."/>
            <person name="Arakawa K."/>
        </authorList>
    </citation>
    <scope>NUCLEOTIDE SEQUENCE [LARGE SCALE GENOMIC DNA]</scope>
</reference>
<dbReference type="STRING" id="151549.A0A4C1VZY7"/>
<accession>A0A4C1VZY7</accession>
<evidence type="ECO:0000256" key="11">
    <source>
        <dbReference type="ARBA" id="ARBA00046750"/>
    </source>
</evidence>
<feature type="transmembrane region" description="Helical" evidence="12">
    <location>
        <begin position="635"/>
        <end position="655"/>
    </location>
</feature>
<evidence type="ECO:0000256" key="2">
    <source>
        <dbReference type="ARBA" id="ARBA00004477"/>
    </source>
</evidence>
<evidence type="ECO:0000256" key="6">
    <source>
        <dbReference type="ARBA" id="ARBA00022692"/>
    </source>
</evidence>
<evidence type="ECO:0000256" key="12">
    <source>
        <dbReference type="RuleBase" id="RU366029"/>
    </source>
</evidence>
<keyword evidence="9 12" id="KW-1133">Transmembrane helix</keyword>
<keyword evidence="7" id="KW-0732">Signal</keyword>
<dbReference type="InterPro" id="IPR055375">
    <property type="entry name" value="Ribophorin_II_2nd"/>
</dbReference>
<feature type="domain" description="Ribophorin II C-terminal" evidence="16">
    <location>
        <begin position="625"/>
        <end position="722"/>
    </location>
</feature>
<evidence type="ECO:0000256" key="4">
    <source>
        <dbReference type="ARBA" id="ARBA00009038"/>
    </source>
</evidence>
<organism evidence="17 18">
    <name type="scientific">Eumeta variegata</name>
    <name type="common">Bagworm moth</name>
    <name type="synonym">Eumeta japonica</name>
    <dbReference type="NCBI Taxonomy" id="151549"/>
    <lineage>
        <taxon>Eukaryota</taxon>
        <taxon>Metazoa</taxon>
        <taxon>Ecdysozoa</taxon>
        <taxon>Arthropoda</taxon>
        <taxon>Hexapoda</taxon>
        <taxon>Insecta</taxon>
        <taxon>Pterygota</taxon>
        <taxon>Neoptera</taxon>
        <taxon>Endopterygota</taxon>
        <taxon>Lepidoptera</taxon>
        <taxon>Glossata</taxon>
        <taxon>Ditrysia</taxon>
        <taxon>Tineoidea</taxon>
        <taxon>Psychidae</taxon>
        <taxon>Oiketicinae</taxon>
        <taxon>Eumeta</taxon>
    </lineage>
</organism>
<evidence type="ECO:0000256" key="1">
    <source>
        <dbReference type="ARBA" id="ARBA00002791"/>
    </source>
</evidence>
<evidence type="ECO:0000313" key="17">
    <source>
        <dbReference type="EMBL" id="GBP44598.1"/>
    </source>
</evidence>
<dbReference type="Pfam" id="PF05817">
    <property type="entry name" value="Ribophorin_II"/>
    <property type="match status" value="1"/>
</dbReference>
<comment type="caution">
    <text evidence="17">The sequence shown here is derived from an EMBL/GenBank/DDBJ whole genome shotgun (WGS) entry which is preliminary data.</text>
</comment>
<comment type="similarity">
    <text evidence="4 12">Belongs to the SWP1 family.</text>
</comment>
<evidence type="ECO:0000313" key="18">
    <source>
        <dbReference type="Proteomes" id="UP000299102"/>
    </source>
</evidence>
<evidence type="ECO:0000259" key="13">
    <source>
        <dbReference type="Pfam" id="PF05817"/>
    </source>
</evidence>
<feature type="domain" description="Ribophorin II third" evidence="14">
    <location>
        <begin position="467"/>
        <end position="591"/>
    </location>
</feature>
<comment type="subunit">
    <text evidence="11">Component of the oligosaccharyltransferase (OST) complex. OST exists in two different complex forms which contain common core subunits RPN1, RPN2, OST48, OST4, DAD1 and TMEM258, either STT3A or STT3B as catalytic subunits, and form-specific accessory subunits. STT3A complex assembly occurs through the formation of 3 subcomplexes. Subcomplex 1 contains RPN1 and TMEM258, subcomplex 2 contains the STT3A-specific subunits STT3A, DC2/OSTC, and KCP2 as well as the core subunit OST4, and subcomplex 3 contains RPN2, DAD1, and OST48. The STT3A complex can form stable complexes with the Sec61 complex or with both the Sec61 and TRAP complexes. Interacts with DDI2. Interacts with TMEM35A/NACHO.</text>
</comment>
<keyword evidence="17" id="KW-0808">Transferase</keyword>
<sequence length="729" mass="81021">MDNAVNILKKVEQDQHISSYDIAEELATTVLTHLIKGWDWKDIIHYELLPPGKAINSDLYCQQLMKLKQELEKKRLELSIERVWFFTMIMPDHTHFSHSANIERVIALLGVFALCNASILQGTIDTNKLQNILNENVKSKDFGTLYYAFKGLKQLNVKISITCEDFKNAKYDLNNIEQVFYLTNAATLSLCQNSLNPDVLQAATRVLDKKDVTLAELYYAVHTLKALGKGTIYDKEDGLKNLVELLKKDETPANYGYVFLMCEHMGCESWTAERAESLILQADESDGKALHWEGGLPVTATILGTLFRSFKTLKKPAPFTEEQKLKFGEYLLSRRSVNTAKGATLLLEAATVIADDQPTPISIKFKGKKHLTSESDTIEFSVSDLIGRPLKTLKPEEVIAQSGTRLADDVVVLSKQPLTQKPGEPTTYVLNLAKIKSQYGTYKIALSAGSKVTNVNIAVLGEIQVTNMEVGVGDIDGTTSPKTTTVIYPNKLGEKLHADHLQKVFLKFSLRDKANKPITVQQAFVRVGSSNSDEEIIFIAEPDNSKVYKVELNVGMISKHFGHVSGVYSVELYVGDAAAARPLLWSLADVDFNFAKDANAIGEYATTPSSKTPARVPLPEIKHTFREPEARPARLVSDVFACACAAPLLLLLALWAKLRVNLSNIPIALSTLIFHIALGGVLCLYAMFWVQMTMFETMRYLVPLAALIFLGGHRLLRTLANKGSRPHKE</sequence>
<dbReference type="Gene3D" id="3.30.420.10">
    <property type="entry name" value="Ribonuclease H-like superfamily/Ribonuclease H"/>
    <property type="match status" value="1"/>
</dbReference>
<dbReference type="PANTHER" id="PTHR12640">
    <property type="entry name" value="RIBOPHORIN II"/>
    <property type="match status" value="1"/>
</dbReference>
<evidence type="ECO:0000256" key="7">
    <source>
        <dbReference type="ARBA" id="ARBA00022729"/>
    </source>
</evidence>
<evidence type="ECO:0000256" key="8">
    <source>
        <dbReference type="ARBA" id="ARBA00022824"/>
    </source>
</evidence>
<dbReference type="InterPro" id="IPR055373">
    <property type="entry name" value="Ribophorin_II_N"/>
</dbReference>
<dbReference type="Pfam" id="PF01359">
    <property type="entry name" value="Transposase_1"/>
    <property type="match status" value="1"/>
</dbReference>
<dbReference type="GO" id="GO:0003676">
    <property type="term" value="F:nucleic acid binding"/>
    <property type="evidence" value="ECO:0007669"/>
    <property type="project" value="InterPro"/>
</dbReference>
<feature type="transmembrane region" description="Helical" evidence="12">
    <location>
        <begin position="667"/>
        <end position="688"/>
    </location>
</feature>
<comment type="function">
    <text evidence="1 12">Subunit of the oligosaccharyl transferase (OST) complex that catalyzes the initial transfer of a defined glycan (Glc(3)Man(9)GlcNAc(2) in eukaryotes) from the lipid carrier dolichol-pyrophosphate to an asparagine residue within an Asn-X-Ser/Thr consensus motif in nascent polypeptide chains, the first step in protein N-glycosylation. N-glycosylation occurs cotranslationally and the complex associates with the Sec61 complex at the channel-forming translocon complex that mediates protein translocation across the endoplasmic reticulum (ER). All subunits are required for a maximal enzyme activity.</text>
</comment>
<name>A0A4C1VZY7_EUMVA</name>
<keyword evidence="6 12" id="KW-0812">Transmembrane</keyword>
<dbReference type="InterPro" id="IPR056790">
    <property type="entry name" value="Ribophorin_II_C"/>
</dbReference>